<dbReference type="InterPro" id="IPR000903">
    <property type="entry name" value="NMT"/>
</dbReference>
<dbReference type="GO" id="GO:0005737">
    <property type="term" value="C:cytoplasm"/>
    <property type="evidence" value="ECO:0007669"/>
    <property type="project" value="TreeGrafter"/>
</dbReference>
<feature type="domain" description="Glycylpeptide N-tetradecanoyltransferase N-terminal" evidence="7">
    <location>
        <begin position="65"/>
        <end position="223"/>
    </location>
</feature>
<dbReference type="Pfam" id="PF01233">
    <property type="entry name" value="NMT"/>
    <property type="match status" value="1"/>
</dbReference>
<sequence>MADDDRPAPRLPVVDSATLSAMMKAMAVTPGSEDDFTQKDFAFWTTQPVVQFSEAPGSSEGEPGPIEPAIPVSEVKQEPYTLPPGFEWCTCDTTDEATRLAIYKLLNENYVEDDDEMFRFDYSDAFLAYALRPPGYEKEWIVGVRVIKTQKLVGFITGVPAHVKAEGKTVRVAEINFLCVHKKIRDKRLAPVLIKEVTRRVHLTDTWQAVYTAGKVLPRPYATARYHHRNLNPKKLIEVGFSSLRANMTMARTIKYYKLPEQQTLAGWRPMEPRDVPRITVLLNEYLDRYLMHPVFSEEEVAHYFLPKTDIVNSYVIDPQIASAAGSGEPPASSEIKDFASFYTLNSTIIRHPKHNILRAAYAYYNVANTVSFHDLMYNNLIAAYNLQYDVFNCLELMENGGVVKDLKFGMGDGFLRYYMFNWRFAEKAGHIRGDQLGLVLM</sequence>
<dbReference type="Pfam" id="PF02799">
    <property type="entry name" value="NMT_C"/>
    <property type="match status" value="1"/>
</dbReference>
<comment type="caution">
    <text evidence="9">The sequence shown here is derived from an EMBL/GenBank/DDBJ whole genome shotgun (WGS) entry which is preliminary data.</text>
</comment>
<dbReference type="EC" id="2.3.1.97" evidence="2 5"/>
<evidence type="ECO:0000259" key="7">
    <source>
        <dbReference type="Pfam" id="PF01233"/>
    </source>
</evidence>
<evidence type="ECO:0000259" key="8">
    <source>
        <dbReference type="Pfam" id="PF02799"/>
    </source>
</evidence>
<dbReference type="OrthoDB" id="60315at2759"/>
<dbReference type="Proteomes" id="UP000660262">
    <property type="component" value="Unassembled WGS sequence"/>
</dbReference>
<comment type="catalytic activity">
    <reaction evidence="5">
        <text>N-terminal glycyl-[protein] + tetradecanoyl-CoA = N-tetradecanoylglycyl-[protein] + CoA + H(+)</text>
        <dbReference type="Rhea" id="RHEA:15521"/>
        <dbReference type="Rhea" id="RHEA-COMP:12666"/>
        <dbReference type="Rhea" id="RHEA-COMP:12667"/>
        <dbReference type="ChEBI" id="CHEBI:15378"/>
        <dbReference type="ChEBI" id="CHEBI:57287"/>
        <dbReference type="ChEBI" id="CHEBI:57385"/>
        <dbReference type="ChEBI" id="CHEBI:64723"/>
        <dbReference type="ChEBI" id="CHEBI:133050"/>
        <dbReference type="EC" id="2.3.1.97"/>
    </reaction>
</comment>
<evidence type="ECO:0000256" key="3">
    <source>
        <dbReference type="ARBA" id="ARBA00022679"/>
    </source>
</evidence>
<gene>
    <name evidence="9" type="ORF">PPROV_000036800</name>
</gene>
<organism evidence="9 10">
    <name type="scientific">Pycnococcus provasolii</name>
    <dbReference type="NCBI Taxonomy" id="41880"/>
    <lineage>
        <taxon>Eukaryota</taxon>
        <taxon>Viridiplantae</taxon>
        <taxon>Chlorophyta</taxon>
        <taxon>Pseudoscourfieldiophyceae</taxon>
        <taxon>Pseudoscourfieldiales</taxon>
        <taxon>Pycnococcaceae</taxon>
        <taxon>Pycnococcus</taxon>
    </lineage>
</organism>
<dbReference type="InterPro" id="IPR022677">
    <property type="entry name" value="NMT_C"/>
</dbReference>
<evidence type="ECO:0000256" key="6">
    <source>
        <dbReference type="RuleBase" id="RU004178"/>
    </source>
</evidence>
<name>A0A830H513_9CHLO</name>
<keyword evidence="4 5" id="KW-0012">Acyltransferase</keyword>
<dbReference type="PANTHER" id="PTHR11377">
    <property type="entry name" value="N-MYRISTOYL TRANSFERASE"/>
    <property type="match status" value="1"/>
</dbReference>
<dbReference type="InterPro" id="IPR022676">
    <property type="entry name" value="NMT_N"/>
</dbReference>
<comment type="similarity">
    <text evidence="1 6">Belongs to the NMT family.</text>
</comment>
<proteinExistence type="inferred from homology"/>
<dbReference type="EMBL" id="BNJQ01000001">
    <property type="protein sequence ID" value="GHP01612.1"/>
    <property type="molecule type" value="Genomic_DNA"/>
</dbReference>
<dbReference type="FunFam" id="3.40.630.170:FF:000003">
    <property type="entry name" value="Glycylpeptide N-tetradecanoyltransferase"/>
    <property type="match status" value="1"/>
</dbReference>
<protein>
    <recommendedName>
        <fullName evidence="2 5">Glycylpeptide N-tetradecanoyltransferase</fullName>
        <ecNumber evidence="2 5">2.3.1.97</ecNumber>
    </recommendedName>
</protein>
<evidence type="ECO:0000256" key="5">
    <source>
        <dbReference type="RuleBase" id="RU000586"/>
    </source>
</evidence>
<dbReference type="PANTHER" id="PTHR11377:SF5">
    <property type="entry name" value="GLYCYLPEPTIDE N-TETRADECANOYLTRANSFERASE"/>
    <property type="match status" value="1"/>
</dbReference>
<dbReference type="Gene3D" id="3.40.630.170">
    <property type="match status" value="1"/>
</dbReference>
<accession>A0A830H513</accession>
<keyword evidence="3 5" id="KW-0808">Transferase</keyword>
<comment type="function">
    <text evidence="5">Adds a myristoyl group to the N-terminal glycine residue of certain cellular proteins.</text>
</comment>
<dbReference type="SUPFAM" id="SSF55729">
    <property type="entry name" value="Acyl-CoA N-acyltransferases (Nat)"/>
    <property type="match status" value="2"/>
</dbReference>
<keyword evidence="10" id="KW-1185">Reference proteome</keyword>
<evidence type="ECO:0000256" key="1">
    <source>
        <dbReference type="ARBA" id="ARBA00009469"/>
    </source>
</evidence>
<dbReference type="GO" id="GO:0004379">
    <property type="term" value="F:glycylpeptide N-tetradecanoyltransferase activity"/>
    <property type="evidence" value="ECO:0007669"/>
    <property type="project" value="UniProtKB-EC"/>
</dbReference>
<evidence type="ECO:0000256" key="2">
    <source>
        <dbReference type="ARBA" id="ARBA00012923"/>
    </source>
</evidence>
<dbReference type="InterPro" id="IPR022678">
    <property type="entry name" value="NMT_CS"/>
</dbReference>
<dbReference type="PIRSF" id="PIRSF015892">
    <property type="entry name" value="N-myristl_transf"/>
    <property type="match status" value="1"/>
</dbReference>
<feature type="domain" description="Glycylpeptide N-tetradecanoyltransferase C-terminal" evidence="8">
    <location>
        <begin position="238"/>
        <end position="434"/>
    </location>
</feature>
<evidence type="ECO:0000313" key="9">
    <source>
        <dbReference type="EMBL" id="GHP01612.1"/>
    </source>
</evidence>
<dbReference type="AlphaFoldDB" id="A0A830H513"/>
<reference evidence="9" key="1">
    <citation type="submission" date="2020-10" db="EMBL/GenBank/DDBJ databases">
        <title>Unveiling of a novel bifunctional photoreceptor, Dualchrome1, isolated from a cosmopolitan green alga.</title>
        <authorList>
            <person name="Suzuki S."/>
            <person name="Kawachi M."/>
        </authorList>
    </citation>
    <scope>NUCLEOTIDE SEQUENCE</scope>
    <source>
        <strain evidence="9">NIES 2893</strain>
    </source>
</reference>
<dbReference type="PROSITE" id="PS00975">
    <property type="entry name" value="NMT_1"/>
    <property type="match status" value="1"/>
</dbReference>
<evidence type="ECO:0000313" key="10">
    <source>
        <dbReference type="Proteomes" id="UP000660262"/>
    </source>
</evidence>
<dbReference type="InterPro" id="IPR016181">
    <property type="entry name" value="Acyl_CoA_acyltransferase"/>
</dbReference>
<dbReference type="PROSITE" id="PS00976">
    <property type="entry name" value="NMT_2"/>
    <property type="match status" value="1"/>
</dbReference>
<evidence type="ECO:0000256" key="4">
    <source>
        <dbReference type="ARBA" id="ARBA00023315"/>
    </source>
</evidence>